<reference evidence="6" key="1">
    <citation type="submission" date="2019-12" db="EMBL/GenBank/DDBJ databases">
        <title>Genome sequence of Babesia ovis.</title>
        <authorList>
            <person name="Yamagishi J."/>
            <person name="Sevinc F."/>
            <person name="Xuan X."/>
        </authorList>
    </citation>
    <scope>NUCLEOTIDE SEQUENCE</scope>
    <source>
        <strain evidence="6">Selcuk</strain>
    </source>
</reference>
<dbReference type="InterPro" id="IPR055418">
    <property type="entry name" value="UFD1_N2"/>
</dbReference>
<sequence length="297" mass="33871">MISRLNSRGTVLVLSLCSVLLSVCISHRPPEEQIRRSLRPSIISPQNSYAFSFLDRFRRSWDRAKVESYVRDVNLQLQQRPNIERLLIVLELGDPFSRSCRSADGSRLLLGNSDKVSLPESILTQLTDLSISVPWQFMIQKVYRLKLAPVPLESVSSLPTTSDDVFQKEHGHKERLACSSLDFRPQEIFIFLPRWMMDSLDLQPYDVVYLSQLKLNEATFVRISPVESSFFALPAPKSVLEEQLKHYSSLTRGSTIQITHEGVTYHLKVLRIETDDCKDAECASIQDTDVSIDLVKS</sequence>
<dbReference type="GO" id="GO:0034098">
    <property type="term" value="C:VCP-NPL4-UFD1 AAA ATPase complex"/>
    <property type="evidence" value="ECO:0007669"/>
    <property type="project" value="TreeGrafter"/>
</dbReference>
<dbReference type="Proteomes" id="UP001057455">
    <property type="component" value="Unassembled WGS sequence"/>
</dbReference>
<protein>
    <submittedName>
        <fullName evidence="6">Ubiquitin fusion degradation protein</fullName>
    </submittedName>
</protein>
<dbReference type="Pfam" id="PF24842">
    <property type="entry name" value="UFD1_N2"/>
    <property type="match status" value="1"/>
</dbReference>
<keyword evidence="3" id="KW-0732">Signal</keyword>
<keyword evidence="2" id="KW-0833">Ubl conjugation pathway</keyword>
<dbReference type="InterPro" id="IPR055417">
    <property type="entry name" value="UFD1_N1"/>
</dbReference>
<organism evidence="6 7">
    <name type="scientific">Babesia ovis</name>
    <dbReference type="NCBI Taxonomy" id="5869"/>
    <lineage>
        <taxon>Eukaryota</taxon>
        <taxon>Sar</taxon>
        <taxon>Alveolata</taxon>
        <taxon>Apicomplexa</taxon>
        <taxon>Aconoidasida</taxon>
        <taxon>Piroplasmida</taxon>
        <taxon>Babesiidae</taxon>
        <taxon>Babesia</taxon>
    </lineage>
</organism>
<dbReference type="GO" id="GO:0006511">
    <property type="term" value="P:ubiquitin-dependent protein catabolic process"/>
    <property type="evidence" value="ECO:0007669"/>
    <property type="project" value="InterPro"/>
</dbReference>
<evidence type="ECO:0000256" key="3">
    <source>
        <dbReference type="SAM" id="SignalP"/>
    </source>
</evidence>
<dbReference type="EMBL" id="BLIY01000015">
    <property type="protein sequence ID" value="GFE54340.1"/>
    <property type="molecule type" value="Genomic_DNA"/>
</dbReference>
<feature type="domain" description="Ubiquitin fusion degradation protein UFD1 N-terminal subdomain 2" evidence="5">
    <location>
        <begin position="218"/>
        <end position="295"/>
    </location>
</feature>
<proteinExistence type="inferred from homology"/>
<dbReference type="OrthoDB" id="422728at2759"/>
<evidence type="ECO:0000256" key="1">
    <source>
        <dbReference type="ARBA" id="ARBA00006043"/>
    </source>
</evidence>
<feature type="chain" id="PRO_5040766691" evidence="3">
    <location>
        <begin position="27"/>
        <end position="297"/>
    </location>
</feature>
<dbReference type="PANTHER" id="PTHR12555">
    <property type="entry name" value="UBIQUITIN FUSION DEGRADATON PROTEIN 1"/>
    <property type="match status" value="1"/>
</dbReference>
<evidence type="ECO:0000313" key="7">
    <source>
        <dbReference type="Proteomes" id="UP001057455"/>
    </source>
</evidence>
<feature type="signal peptide" evidence="3">
    <location>
        <begin position="1"/>
        <end position="26"/>
    </location>
</feature>
<dbReference type="AlphaFoldDB" id="A0A9W5TAD2"/>
<dbReference type="Gene3D" id="3.10.330.10">
    <property type="match status" value="1"/>
</dbReference>
<evidence type="ECO:0000256" key="2">
    <source>
        <dbReference type="ARBA" id="ARBA00022786"/>
    </source>
</evidence>
<evidence type="ECO:0000259" key="4">
    <source>
        <dbReference type="Pfam" id="PF03152"/>
    </source>
</evidence>
<dbReference type="GO" id="GO:0031593">
    <property type="term" value="F:polyubiquitin modification-dependent protein binding"/>
    <property type="evidence" value="ECO:0007669"/>
    <property type="project" value="TreeGrafter"/>
</dbReference>
<comment type="caution">
    <text evidence="6">The sequence shown here is derived from an EMBL/GenBank/DDBJ whole genome shotgun (WGS) entry which is preliminary data.</text>
</comment>
<dbReference type="Gene3D" id="2.40.40.50">
    <property type="entry name" value="Ubiquitin fusion degradation protein UFD1, N-terminal domain"/>
    <property type="match status" value="1"/>
</dbReference>
<dbReference type="InterPro" id="IPR042299">
    <property type="entry name" value="Ufd1-like_Nn"/>
</dbReference>
<dbReference type="InterPro" id="IPR004854">
    <property type="entry name" value="Ufd1-like"/>
</dbReference>
<dbReference type="GO" id="GO:0036503">
    <property type="term" value="P:ERAD pathway"/>
    <property type="evidence" value="ECO:0007669"/>
    <property type="project" value="TreeGrafter"/>
</dbReference>
<name>A0A9W5TAD2_BABOV</name>
<comment type="similarity">
    <text evidence="1">Belongs to the UFD1 family.</text>
</comment>
<dbReference type="Pfam" id="PF03152">
    <property type="entry name" value="UFD1_N1"/>
    <property type="match status" value="1"/>
</dbReference>
<dbReference type="PANTHER" id="PTHR12555:SF13">
    <property type="entry name" value="UBIQUITIN RECOGNITION FACTOR IN ER-ASSOCIATED DEGRADATION PROTEIN 1"/>
    <property type="match status" value="1"/>
</dbReference>
<accession>A0A9W5TAD2</accession>
<gene>
    <name evidence="6" type="ORF">BaOVIS_017440</name>
</gene>
<evidence type="ECO:0000313" key="6">
    <source>
        <dbReference type="EMBL" id="GFE54340.1"/>
    </source>
</evidence>
<feature type="domain" description="Ubiquitin fusion degradation protein UFD1 N-terminal subdomain 1" evidence="4">
    <location>
        <begin position="110"/>
        <end position="215"/>
    </location>
</feature>
<evidence type="ECO:0000259" key="5">
    <source>
        <dbReference type="Pfam" id="PF24842"/>
    </source>
</evidence>
<keyword evidence="7" id="KW-1185">Reference proteome</keyword>